<sequence>MAVPGVIGEVQNLETVLGQTYHWNAVILDLSNVKKPYFWESPSFWFRDPSGSRHEWRLRFCVKSGDICSIYVQYMTRVVCKKSIFAIKLSVHSVDGNDCRTDYHHDMTDGGVGQIIIQDFSMNDCFIQKLSRSYYFGEQLNVSCSIIALKSSPINDPKLDSLDRHGVSLKNEYELLFESGQFSDVTFIIEKKKLQLHKNILSSRSPVLAAMFNHDFKENISNEVNIEDQSYEIMKEFFRYIYSAKVNEIEKYAAELLFLSHKYDVEGLKSLCVQHIAESLQNENALECLNLAYQYGAETLKAECFEFILKNAKGIAELPSFDINKLSDDLRNELFKVIIKKS</sequence>
<dbReference type="Proteomes" id="UP001239111">
    <property type="component" value="Chromosome 2"/>
</dbReference>
<accession>A0ACC2PCJ9</accession>
<protein>
    <submittedName>
        <fullName evidence="1">Uncharacterized protein</fullName>
    </submittedName>
</protein>
<comment type="caution">
    <text evidence="1">The sequence shown here is derived from an EMBL/GenBank/DDBJ whole genome shotgun (WGS) entry which is preliminary data.</text>
</comment>
<reference evidence="1" key="1">
    <citation type="submission" date="2023-04" db="EMBL/GenBank/DDBJ databases">
        <title>A chromosome-level genome assembly of the parasitoid wasp Eretmocerus hayati.</title>
        <authorList>
            <person name="Zhong Y."/>
            <person name="Liu S."/>
            <person name="Liu Y."/>
        </authorList>
    </citation>
    <scope>NUCLEOTIDE SEQUENCE</scope>
    <source>
        <strain evidence="1">ZJU_SS_LIU_2023</strain>
    </source>
</reference>
<dbReference type="EMBL" id="CM056742">
    <property type="protein sequence ID" value="KAJ8680808.1"/>
    <property type="molecule type" value="Genomic_DNA"/>
</dbReference>
<keyword evidence="2" id="KW-1185">Reference proteome</keyword>
<evidence type="ECO:0000313" key="1">
    <source>
        <dbReference type="EMBL" id="KAJ8680808.1"/>
    </source>
</evidence>
<name>A0ACC2PCJ9_9HYME</name>
<evidence type="ECO:0000313" key="2">
    <source>
        <dbReference type="Proteomes" id="UP001239111"/>
    </source>
</evidence>
<organism evidence="1 2">
    <name type="scientific">Eretmocerus hayati</name>
    <dbReference type="NCBI Taxonomy" id="131215"/>
    <lineage>
        <taxon>Eukaryota</taxon>
        <taxon>Metazoa</taxon>
        <taxon>Ecdysozoa</taxon>
        <taxon>Arthropoda</taxon>
        <taxon>Hexapoda</taxon>
        <taxon>Insecta</taxon>
        <taxon>Pterygota</taxon>
        <taxon>Neoptera</taxon>
        <taxon>Endopterygota</taxon>
        <taxon>Hymenoptera</taxon>
        <taxon>Apocrita</taxon>
        <taxon>Proctotrupomorpha</taxon>
        <taxon>Chalcidoidea</taxon>
        <taxon>Aphelinidae</taxon>
        <taxon>Aphelininae</taxon>
        <taxon>Eretmocerus</taxon>
    </lineage>
</organism>
<proteinExistence type="predicted"/>
<gene>
    <name evidence="1" type="ORF">QAD02_016595</name>
</gene>